<organism evidence="1 2">
    <name type="scientific">Diatraea saccharalis</name>
    <name type="common">sugarcane borer</name>
    <dbReference type="NCBI Taxonomy" id="40085"/>
    <lineage>
        <taxon>Eukaryota</taxon>
        <taxon>Metazoa</taxon>
        <taxon>Ecdysozoa</taxon>
        <taxon>Arthropoda</taxon>
        <taxon>Hexapoda</taxon>
        <taxon>Insecta</taxon>
        <taxon>Pterygota</taxon>
        <taxon>Neoptera</taxon>
        <taxon>Endopterygota</taxon>
        <taxon>Lepidoptera</taxon>
        <taxon>Glossata</taxon>
        <taxon>Ditrysia</taxon>
        <taxon>Pyraloidea</taxon>
        <taxon>Crambidae</taxon>
        <taxon>Crambinae</taxon>
        <taxon>Diatraea</taxon>
    </lineage>
</organism>
<accession>A0A9P0FXV7</accession>
<proteinExistence type="predicted"/>
<dbReference type="Proteomes" id="UP001153714">
    <property type="component" value="Chromosome 15"/>
</dbReference>
<dbReference type="EMBL" id="OU893346">
    <property type="protein sequence ID" value="CAH0750828.1"/>
    <property type="molecule type" value="Genomic_DNA"/>
</dbReference>
<reference evidence="1" key="2">
    <citation type="submission" date="2022-10" db="EMBL/GenBank/DDBJ databases">
        <authorList>
            <consortium name="ENA_rothamsted_submissions"/>
            <consortium name="culmorum"/>
            <person name="King R."/>
        </authorList>
    </citation>
    <scope>NUCLEOTIDE SEQUENCE</scope>
</reference>
<keyword evidence="2" id="KW-1185">Reference proteome</keyword>
<reference evidence="1" key="1">
    <citation type="submission" date="2021-12" db="EMBL/GenBank/DDBJ databases">
        <authorList>
            <person name="King R."/>
        </authorList>
    </citation>
    <scope>NUCLEOTIDE SEQUENCE</scope>
</reference>
<name>A0A9P0FXV7_9NEOP</name>
<gene>
    <name evidence="1" type="ORF">DIATSA_LOCUS4117</name>
</gene>
<evidence type="ECO:0000313" key="1">
    <source>
        <dbReference type="EMBL" id="CAH0750828.1"/>
    </source>
</evidence>
<evidence type="ECO:0000313" key="2">
    <source>
        <dbReference type="Proteomes" id="UP001153714"/>
    </source>
</evidence>
<dbReference type="OrthoDB" id="7197364at2759"/>
<dbReference type="AlphaFoldDB" id="A0A9P0FXV7"/>
<sequence length="201" mass="24476">MSLIYFPDRGDGRWKKKDRETLQDDIALFREMADKIQHEMEEFYDEYPDEKLTKNDIDKIYGRYLRMGRLEITKHHLRIKEMIKNDTIKTAWNNPAHETELRNDSRTLPINDKAVDSKNKYYFKYNSWPKFEDILLEMGKKYDWKNDRWIKVKRKLDNVNVERMNDNSIDVHVKHKFFYRIVKLKKSKNQRNVVVAVSAVR</sequence>
<protein>
    <submittedName>
        <fullName evidence="1">Uncharacterized protein</fullName>
    </submittedName>
</protein>